<dbReference type="InterPro" id="IPR036549">
    <property type="entry name" value="CX6/COA6-like_sf"/>
</dbReference>
<dbReference type="GO" id="GO:0005739">
    <property type="term" value="C:mitochondrion"/>
    <property type="evidence" value="ECO:0007669"/>
    <property type="project" value="UniProtKB-SubCell"/>
</dbReference>
<dbReference type="AlphaFoldDB" id="A0A8C0U0E4"/>
<organism evidence="4 5">
    <name type="scientific">Cyanistes caeruleus</name>
    <name type="common">Eurasian blue tit</name>
    <name type="synonym">Parus caeruleus</name>
    <dbReference type="NCBI Taxonomy" id="156563"/>
    <lineage>
        <taxon>Eukaryota</taxon>
        <taxon>Metazoa</taxon>
        <taxon>Chordata</taxon>
        <taxon>Craniata</taxon>
        <taxon>Vertebrata</taxon>
        <taxon>Euteleostomi</taxon>
        <taxon>Archelosauria</taxon>
        <taxon>Archosauria</taxon>
        <taxon>Dinosauria</taxon>
        <taxon>Saurischia</taxon>
        <taxon>Theropoda</taxon>
        <taxon>Coelurosauria</taxon>
        <taxon>Aves</taxon>
        <taxon>Neognathae</taxon>
        <taxon>Neoaves</taxon>
        <taxon>Telluraves</taxon>
        <taxon>Australaves</taxon>
        <taxon>Passeriformes</taxon>
        <taxon>Paridae</taxon>
        <taxon>Cyanistes</taxon>
    </lineage>
</organism>
<reference evidence="4" key="2">
    <citation type="submission" date="2025-09" db="UniProtKB">
        <authorList>
            <consortium name="Ensembl"/>
        </authorList>
    </citation>
    <scope>IDENTIFICATION</scope>
</reference>
<sequence>SIPVPSQSPPSPSQSIPTAPFDSRFPNQNQTRNCWQNYLGTARGHWGHLGTPGDRCDTPGDTWGHLGTAWGHWGHTWGHLGTPGDITGDT</sequence>
<name>A0A8C0U0E4_CYACU</name>
<dbReference type="InterPro" id="IPR003213">
    <property type="entry name" value="Cyt_c_oxidase_su6B"/>
</dbReference>
<reference evidence="4" key="1">
    <citation type="submission" date="2025-08" db="UniProtKB">
        <authorList>
            <consortium name="Ensembl"/>
        </authorList>
    </citation>
    <scope>IDENTIFICATION</scope>
</reference>
<evidence type="ECO:0000256" key="3">
    <source>
        <dbReference type="SAM" id="MobiDB-lite"/>
    </source>
</evidence>
<feature type="compositionally biased region" description="Pro residues" evidence="3">
    <location>
        <begin position="1"/>
        <end position="12"/>
    </location>
</feature>
<feature type="region of interest" description="Disordered" evidence="3">
    <location>
        <begin position="1"/>
        <end position="30"/>
    </location>
</feature>
<dbReference type="Proteomes" id="UP000694410">
    <property type="component" value="Unplaced"/>
</dbReference>
<comment type="subcellular location">
    <subcellularLocation>
        <location evidence="1">Mitochondrion</location>
    </subcellularLocation>
</comment>
<keyword evidence="2" id="KW-0496">Mitochondrion</keyword>
<dbReference type="Gene3D" id="1.10.10.140">
    <property type="entry name" value="Cytochrome c oxidase, subunit VIb"/>
    <property type="match status" value="1"/>
</dbReference>
<evidence type="ECO:0000256" key="1">
    <source>
        <dbReference type="ARBA" id="ARBA00004173"/>
    </source>
</evidence>
<dbReference type="GO" id="GO:0045277">
    <property type="term" value="C:respiratory chain complex IV"/>
    <property type="evidence" value="ECO:0007669"/>
    <property type="project" value="InterPro"/>
</dbReference>
<proteinExistence type="predicted"/>
<dbReference type="SUPFAM" id="SSF47694">
    <property type="entry name" value="Cytochrome c oxidase subunit h"/>
    <property type="match status" value="1"/>
</dbReference>
<dbReference type="Ensembl" id="ENSCCET00000003020.1">
    <property type="protein sequence ID" value="ENSCCEP00000001771.1"/>
    <property type="gene ID" value="ENSCCEG00000002067.1"/>
</dbReference>
<dbReference type="PANTHER" id="PTHR11387">
    <property type="entry name" value="CYTOCHROME C OXIDASE SUBUNIT 6B"/>
    <property type="match status" value="1"/>
</dbReference>
<protein>
    <submittedName>
        <fullName evidence="4">Uncharacterized protein</fullName>
    </submittedName>
</protein>
<accession>A0A8C0U0E4</accession>
<evidence type="ECO:0000256" key="2">
    <source>
        <dbReference type="ARBA" id="ARBA00023128"/>
    </source>
</evidence>
<evidence type="ECO:0000313" key="4">
    <source>
        <dbReference type="Ensembl" id="ENSCCEP00000001771.1"/>
    </source>
</evidence>
<keyword evidence="5" id="KW-1185">Reference proteome</keyword>
<evidence type="ECO:0000313" key="5">
    <source>
        <dbReference type="Proteomes" id="UP000694410"/>
    </source>
</evidence>